<sequence>MTIDVSDTVDDFTIEAEDPAYEPFPFSADSALIRELGERLVGQPYTALAELVKNAYDADATICQIRLQGNRITVSDNGHGMSTAEFQQHWMTIGTRNKQRITRSRKFGRSTTGSKGVGRLSAQFLAHRMQLVTTSEEDLSRRLHALVDWDTAVEAGLLTNAQAQYKSEPAGSGLYPGGSATGTTVIMEELKQGWAEEDIKLLGRQIWSLQSPFAGWGSRSTGDSDELDFTIGFDTDRPGLDTTFSNQMRAIIDSWHAAIVGSVRSEGDRHFVDVDLRFADGERLHDSWPIEDLRDFDTWPDWFVHEAQWQIRIYDFVGRQPGNVPVQDARDYLQKFGGVTLYDSGFKLPYYGAETDWLGIEFDHSHRKSASTLLPSRLQASRALNDLPTQGRILGVVRINTGAEYAAATSEQRTSGEYLKILITRDRLAGNDAFEQLAQAVRSSIDYYATRQRIRADRMIEIVRPSLPPIARVAGLEDLAQTATIRYPDDEIIRNISSEIIELGTSIAKQSEADDAERSLLGSLASTGMAALALEHENKKEIRLGRQLVRRLKSIAARIDDPEVSGVAGDIDTWLNRLEATRRIFAPMLSQEDRDVVEALQVRSVVEEVIRATEPLMPRVATEIDIPGHVYFPPATFADWHALLQNVLVNAANAMLDIDEPRIAFRFGRTGRSSWLRISNNGLPIDVPSSHTYFEPFRRRQVASSERSALGLGGMGLGLTIVRMIASLRGCQVRFVEDGGPTTFQISWSSGE</sequence>
<dbReference type="EC" id="2.7.13.3" evidence="2"/>
<protein>
    <recommendedName>
        <fullName evidence="2">histidine kinase</fullName>
        <ecNumber evidence="2">2.7.13.3</ecNumber>
    </recommendedName>
</protein>
<comment type="caution">
    <text evidence="8">The sequence shown here is derived from an EMBL/GenBank/DDBJ whole genome shotgun (WGS) entry which is preliminary data.</text>
</comment>
<accession>A0ABN1HY23</accession>
<dbReference type="InterPro" id="IPR036890">
    <property type="entry name" value="HATPase_C_sf"/>
</dbReference>
<proteinExistence type="predicted"/>
<name>A0ABN1HY23_9SPHN</name>
<keyword evidence="5" id="KW-0418">Kinase</keyword>
<dbReference type="Pfam" id="PF02518">
    <property type="entry name" value="HATPase_c"/>
    <property type="match status" value="1"/>
</dbReference>
<dbReference type="InterPro" id="IPR050980">
    <property type="entry name" value="2C_sensor_his_kinase"/>
</dbReference>
<dbReference type="EMBL" id="BAAAES010000009">
    <property type="protein sequence ID" value="GAA0672571.1"/>
    <property type="molecule type" value="Genomic_DNA"/>
</dbReference>
<dbReference type="Pfam" id="PF13589">
    <property type="entry name" value="HATPase_c_3"/>
    <property type="match status" value="1"/>
</dbReference>
<evidence type="ECO:0000256" key="5">
    <source>
        <dbReference type="ARBA" id="ARBA00022777"/>
    </source>
</evidence>
<dbReference type="SUPFAM" id="SSF55874">
    <property type="entry name" value="ATPase domain of HSP90 chaperone/DNA topoisomerase II/histidine kinase"/>
    <property type="match status" value="2"/>
</dbReference>
<evidence type="ECO:0000256" key="4">
    <source>
        <dbReference type="ARBA" id="ARBA00022741"/>
    </source>
</evidence>
<dbReference type="Proteomes" id="UP001500238">
    <property type="component" value="Unassembled WGS sequence"/>
</dbReference>
<keyword evidence="3" id="KW-0808">Transferase</keyword>
<dbReference type="PANTHER" id="PTHR44936">
    <property type="entry name" value="SENSOR PROTEIN CREC"/>
    <property type="match status" value="1"/>
</dbReference>
<evidence type="ECO:0000256" key="1">
    <source>
        <dbReference type="ARBA" id="ARBA00000085"/>
    </source>
</evidence>
<dbReference type="InterPro" id="IPR003594">
    <property type="entry name" value="HATPase_dom"/>
</dbReference>
<evidence type="ECO:0000256" key="3">
    <source>
        <dbReference type="ARBA" id="ARBA00022679"/>
    </source>
</evidence>
<keyword evidence="4" id="KW-0547">Nucleotide-binding</keyword>
<feature type="domain" description="Histidine kinase/HSP90-like ATPase" evidence="7">
    <location>
        <begin position="635"/>
        <end position="752"/>
    </location>
</feature>
<evidence type="ECO:0000313" key="9">
    <source>
        <dbReference type="Proteomes" id="UP001500238"/>
    </source>
</evidence>
<organism evidence="8 9">
    <name type="scientific">Sphingomonas insulae</name>
    <dbReference type="NCBI Taxonomy" id="424800"/>
    <lineage>
        <taxon>Bacteria</taxon>
        <taxon>Pseudomonadati</taxon>
        <taxon>Pseudomonadota</taxon>
        <taxon>Alphaproteobacteria</taxon>
        <taxon>Sphingomonadales</taxon>
        <taxon>Sphingomonadaceae</taxon>
        <taxon>Sphingomonas</taxon>
    </lineage>
</organism>
<evidence type="ECO:0000256" key="6">
    <source>
        <dbReference type="ARBA" id="ARBA00022840"/>
    </source>
</evidence>
<evidence type="ECO:0000313" key="8">
    <source>
        <dbReference type="EMBL" id="GAA0672571.1"/>
    </source>
</evidence>
<evidence type="ECO:0000256" key="2">
    <source>
        <dbReference type="ARBA" id="ARBA00012438"/>
    </source>
</evidence>
<keyword evidence="6" id="KW-0067">ATP-binding</keyword>
<dbReference type="PANTHER" id="PTHR44936:SF10">
    <property type="entry name" value="SENSOR PROTEIN RSTB"/>
    <property type="match status" value="1"/>
</dbReference>
<keyword evidence="9" id="KW-1185">Reference proteome</keyword>
<dbReference type="SMART" id="SM00387">
    <property type="entry name" value="HATPase_c"/>
    <property type="match status" value="1"/>
</dbReference>
<reference evidence="8 9" key="1">
    <citation type="journal article" date="2019" name="Int. J. Syst. Evol. Microbiol.">
        <title>The Global Catalogue of Microorganisms (GCM) 10K type strain sequencing project: providing services to taxonomists for standard genome sequencing and annotation.</title>
        <authorList>
            <consortium name="The Broad Institute Genomics Platform"/>
            <consortium name="The Broad Institute Genome Sequencing Center for Infectious Disease"/>
            <person name="Wu L."/>
            <person name="Ma J."/>
        </authorList>
    </citation>
    <scope>NUCLEOTIDE SEQUENCE [LARGE SCALE GENOMIC DNA]</scope>
    <source>
        <strain evidence="8 9">JCM 14603</strain>
    </source>
</reference>
<dbReference type="RefSeq" id="WP_163958409.1">
    <property type="nucleotide sequence ID" value="NZ_BAAAES010000009.1"/>
</dbReference>
<dbReference type="Gene3D" id="3.30.565.10">
    <property type="entry name" value="Histidine kinase-like ATPase, C-terminal domain"/>
    <property type="match status" value="2"/>
</dbReference>
<evidence type="ECO:0000259" key="7">
    <source>
        <dbReference type="SMART" id="SM00387"/>
    </source>
</evidence>
<gene>
    <name evidence="8" type="ORF">GCM10009102_24840</name>
</gene>
<comment type="catalytic activity">
    <reaction evidence="1">
        <text>ATP + protein L-histidine = ADP + protein N-phospho-L-histidine.</text>
        <dbReference type="EC" id="2.7.13.3"/>
    </reaction>
</comment>